<evidence type="ECO:0000313" key="1">
    <source>
        <dbReference type="EMBL" id="NMM45933.1"/>
    </source>
</evidence>
<dbReference type="Pfam" id="PF06945">
    <property type="entry name" value="DUF1289"/>
    <property type="match status" value="1"/>
</dbReference>
<dbReference type="Proteomes" id="UP000539372">
    <property type="component" value="Unassembled WGS sequence"/>
</dbReference>
<name>A0A7Y0E2F0_9PROT</name>
<dbReference type="PANTHER" id="PTHR35175:SF2">
    <property type="entry name" value="DUF1289 DOMAIN-CONTAINING PROTEIN"/>
    <property type="match status" value="1"/>
</dbReference>
<evidence type="ECO:0000313" key="2">
    <source>
        <dbReference type="Proteomes" id="UP000539372"/>
    </source>
</evidence>
<dbReference type="InterPro" id="IPR010710">
    <property type="entry name" value="DUF1289"/>
</dbReference>
<keyword evidence="2" id="KW-1185">Reference proteome</keyword>
<sequence length="80" mass="9000">MAQLPNIPSPCVGICRLDGPSNECTGCLRTIAEIREWGGATNERRFEILQVLKQRRIAAGRVSDSDLRPRRRRQNRPVSG</sequence>
<dbReference type="EMBL" id="JABBNT010000004">
    <property type="protein sequence ID" value="NMM45933.1"/>
    <property type="molecule type" value="Genomic_DNA"/>
</dbReference>
<dbReference type="AlphaFoldDB" id="A0A7Y0E2F0"/>
<comment type="caution">
    <text evidence="1">The sequence shown here is derived from an EMBL/GenBank/DDBJ whole genome shotgun (WGS) entry which is preliminary data.</text>
</comment>
<dbReference type="PANTHER" id="PTHR35175">
    <property type="entry name" value="DUF1289 DOMAIN-CONTAINING PROTEIN"/>
    <property type="match status" value="1"/>
</dbReference>
<gene>
    <name evidence="1" type="ORF">HH303_15655</name>
</gene>
<proteinExistence type="predicted"/>
<dbReference type="RefSeq" id="WP_169626306.1">
    <property type="nucleotide sequence ID" value="NZ_JABBNT010000004.1"/>
</dbReference>
<organism evidence="1 2">
    <name type="scientific">Pacificispira spongiicola</name>
    <dbReference type="NCBI Taxonomy" id="2729598"/>
    <lineage>
        <taxon>Bacteria</taxon>
        <taxon>Pseudomonadati</taxon>
        <taxon>Pseudomonadota</taxon>
        <taxon>Alphaproteobacteria</taxon>
        <taxon>Rhodospirillales</taxon>
        <taxon>Rhodospirillaceae</taxon>
        <taxon>Pacificispira</taxon>
    </lineage>
</organism>
<reference evidence="1 2" key="1">
    <citation type="submission" date="2020-04" db="EMBL/GenBank/DDBJ databases">
        <title>Rhodospirillaceae bacterium KN72 isolated from deep sea.</title>
        <authorList>
            <person name="Zhang D.-C."/>
        </authorList>
    </citation>
    <scope>NUCLEOTIDE SEQUENCE [LARGE SCALE GENOMIC DNA]</scope>
    <source>
        <strain evidence="1 2">KN72</strain>
    </source>
</reference>
<protein>
    <submittedName>
        <fullName evidence="1">DUF1289 domain-containing protein</fullName>
    </submittedName>
</protein>
<accession>A0A7Y0E2F0</accession>